<dbReference type="InterPro" id="IPR011701">
    <property type="entry name" value="MFS"/>
</dbReference>
<organism evidence="9">
    <name type="scientific">Streptomyces sp. CMC78</name>
    <dbReference type="NCBI Taxonomy" id="3231512"/>
    <lineage>
        <taxon>Bacteria</taxon>
        <taxon>Bacillati</taxon>
        <taxon>Actinomycetota</taxon>
        <taxon>Actinomycetes</taxon>
        <taxon>Kitasatosporales</taxon>
        <taxon>Streptomycetaceae</taxon>
        <taxon>Streptomyces</taxon>
    </lineage>
</organism>
<dbReference type="AlphaFoldDB" id="A0AB33KF29"/>
<protein>
    <submittedName>
        <fullName evidence="9">MFS transporter</fullName>
    </submittedName>
</protein>
<dbReference type="GO" id="GO:0022857">
    <property type="term" value="F:transmembrane transporter activity"/>
    <property type="evidence" value="ECO:0007669"/>
    <property type="project" value="InterPro"/>
</dbReference>
<dbReference type="InterPro" id="IPR036259">
    <property type="entry name" value="MFS_trans_sf"/>
</dbReference>
<feature type="transmembrane region" description="Helical" evidence="7">
    <location>
        <begin position="346"/>
        <end position="364"/>
    </location>
</feature>
<dbReference type="Pfam" id="PF07690">
    <property type="entry name" value="MFS_1"/>
    <property type="match status" value="1"/>
</dbReference>
<accession>A0AB33KF29</accession>
<dbReference type="PANTHER" id="PTHR42718">
    <property type="entry name" value="MAJOR FACILITATOR SUPERFAMILY MULTIDRUG TRANSPORTER MFSC"/>
    <property type="match status" value="1"/>
</dbReference>
<dbReference type="InterPro" id="IPR020846">
    <property type="entry name" value="MFS_dom"/>
</dbReference>
<feature type="transmembrane region" description="Helical" evidence="7">
    <location>
        <begin position="91"/>
        <end position="110"/>
    </location>
</feature>
<dbReference type="Gene3D" id="1.20.1720.10">
    <property type="entry name" value="Multidrug resistance protein D"/>
    <property type="match status" value="1"/>
</dbReference>
<feature type="transmembrane region" description="Helical" evidence="7">
    <location>
        <begin position="58"/>
        <end position="79"/>
    </location>
</feature>
<keyword evidence="2 7" id="KW-0812">Transmembrane</keyword>
<feature type="transmembrane region" description="Helical" evidence="7">
    <location>
        <begin position="445"/>
        <end position="467"/>
    </location>
</feature>
<feature type="region of interest" description="Disordered" evidence="6">
    <location>
        <begin position="469"/>
        <end position="499"/>
    </location>
</feature>
<evidence type="ECO:0000256" key="7">
    <source>
        <dbReference type="SAM" id="Phobius"/>
    </source>
</evidence>
<feature type="transmembrane region" description="Helical" evidence="7">
    <location>
        <begin position="213"/>
        <end position="233"/>
    </location>
</feature>
<dbReference type="PANTHER" id="PTHR42718:SF42">
    <property type="entry name" value="EXPORT PROTEIN"/>
    <property type="match status" value="1"/>
</dbReference>
<dbReference type="PROSITE" id="PS50850">
    <property type="entry name" value="MFS"/>
    <property type="match status" value="1"/>
</dbReference>
<evidence type="ECO:0000256" key="3">
    <source>
        <dbReference type="ARBA" id="ARBA00022989"/>
    </source>
</evidence>
<dbReference type="Gene3D" id="1.20.1250.20">
    <property type="entry name" value="MFS general substrate transporter like domains"/>
    <property type="match status" value="1"/>
</dbReference>
<feature type="transmembrane region" description="Helical" evidence="7">
    <location>
        <begin position="418"/>
        <end position="439"/>
    </location>
</feature>
<gene>
    <name evidence="9" type="ORF">SCMC78_09340</name>
</gene>
<feature type="transmembrane region" description="Helical" evidence="7">
    <location>
        <begin position="283"/>
        <end position="306"/>
    </location>
</feature>
<feature type="transmembrane region" description="Helical" evidence="7">
    <location>
        <begin position="179"/>
        <end position="201"/>
    </location>
</feature>
<feature type="domain" description="Major facilitator superfamily (MFS) profile" evidence="8">
    <location>
        <begin position="25"/>
        <end position="472"/>
    </location>
</feature>
<dbReference type="CDD" id="cd17321">
    <property type="entry name" value="MFS_MMR_MDR_like"/>
    <property type="match status" value="1"/>
</dbReference>
<reference evidence="9" key="1">
    <citation type="submission" date="2024-07" db="EMBL/GenBank/DDBJ databases">
        <title>Complete genome sequences of cellulolytic bacteria, Kitasatospora sp. CMC57 and Streptomyces sp. CMC78, isolated from Japanese agricultural soil.</title>
        <authorList>
            <person name="Hashimoto T."/>
            <person name="Ito M."/>
            <person name="Iwamoto M."/>
            <person name="Fukahori D."/>
            <person name="Shoda T."/>
            <person name="Sakoda M."/>
            <person name="Morohoshi T."/>
            <person name="Mitsuboshi M."/>
            <person name="Nishizawa T."/>
        </authorList>
    </citation>
    <scope>NUCLEOTIDE SEQUENCE</scope>
    <source>
        <strain evidence="9">CMC78</strain>
    </source>
</reference>
<dbReference type="GO" id="GO:0046677">
    <property type="term" value="P:response to antibiotic"/>
    <property type="evidence" value="ECO:0007669"/>
    <property type="project" value="UniProtKB-KW"/>
</dbReference>
<sequence length="499" mass="49897">MTVPAPPPVPPSTGSATAPVRPRLALAGSVAGAMIVALDGSVLFVAQPSLQRDLSASLAQVQWTSTAYLLAVASLLVLAGRLGDRYGHTRLLLTGSLGFGAASLGIAVAPSVGWVIALRAVQGVFGALLQPATPALLRQVYPPDRLGLPVALRTSAIGVAAAAGPLLGGFLVAQFGWRSVFVVNVPVALLIGLFCLAARVPEGTAVRAPRRRPEAGGGLLLAAALALLVNALAEVELHGWADRRTVGGLLCSAAVAAVLVRHERRGRDPLVPAAVARSVPVTASMAMLLFTASGLFGALFVSTYVLQYALGLAPLDSALRALPMTALMIVGAPVAGRLLRALGARTTALGGTLLVVLGIGWLAGTDSTTGPVAMGAAFAVLGAGYATVMVTATGTVVGDAPPGYAGVVGGLKQTAVNIGPVLGIAVAAGLLPAAGAGQAERWEGAMGPALLVLAATAALALIPAALLPGTRRRTGPPPRDADRGRPESAAPCLTSPSEV</sequence>
<evidence type="ECO:0000256" key="2">
    <source>
        <dbReference type="ARBA" id="ARBA00022692"/>
    </source>
</evidence>
<comment type="subcellular location">
    <subcellularLocation>
        <location evidence="1">Cell membrane</location>
        <topology evidence="1">Multi-pass membrane protein</topology>
    </subcellularLocation>
</comment>
<name>A0AB33KF29_9ACTN</name>
<evidence type="ECO:0000256" key="1">
    <source>
        <dbReference type="ARBA" id="ARBA00004651"/>
    </source>
</evidence>
<evidence type="ECO:0000256" key="5">
    <source>
        <dbReference type="ARBA" id="ARBA00023251"/>
    </source>
</evidence>
<evidence type="ECO:0000313" key="9">
    <source>
        <dbReference type="EMBL" id="BFP51127.1"/>
    </source>
</evidence>
<feature type="transmembrane region" description="Helical" evidence="7">
    <location>
        <begin position="150"/>
        <end position="173"/>
    </location>
</feature>
<dbReference type="GO" id="GO:0005886">
    <property type="term" value="C:plasma membrane"/>
    <property type="evidence" value="ECO:0007669"/>
    <property type="project" value="UniProtKB-SubCell"/>
</dbReference>
<keyword evidence="4 7" id="KW-0472">Membrane</keyword>
<dbReference type="KEGG" id="stcm:SCMC78_09340"/>
<keyword evidence="5" id="KW-0046">Antibiotic resistance</keyword>
<dbReference type="EMBL" id="AP035884">
    <property type="protein sequence ID" value="BFP51127.1"/>
    <property type="molecule type" value="Genomic_DNA"/>
</dbReference>
<proteinExistence type="predicted"/>
<evidence type="ECO:0000259" key="8">
    <source>
        <dbReference type="PROSITE" id="PS50850"/>
    </source>
</evidence>
<feature type="transmembrane region" description="Helical" evidence="7">
    <location>
        <begin position="24"/>
        <end position="46"/>
    </location>
</feature>
<dbReference type="SUPFAM" id="SSF103473">
    <property type="entry name" value="MFS general substrate transporter"/>
    <property type="match status" value="1"/>
</dbReference>
<evidence type="ECO:0000256" key="6">
    <source>
        <dbReference type="SAM" id="MobiDB-lite"/>
    </source>
</evidence>
<keyword evidence="3 7" id="KW-1133">Transmembrane helix</keyword>
<evidence type="ECO:0000256" key="4">
    <source>
        <dbReference type="ARBA" id="ARBA00023136"/>
    </source>
</evidence>
<feature type="transmembrane region" description="Helical" evidence="7">
    <location>
        <begin position="318"/>
        <end position="339"/>
    </location>
</feature>
<feature type="transmembrane region" description="Helical" evidence="7">
    <location>
        <begin position="376"/>
        <end position="397"/>
    </location>
</feature>